<organism evidence="1">
    <name type="scientific">hydrothermal vent metagenome</name>
    <dbReference type="NCBI Taxonomy" id="652676"/>
    <lineage>
        <taxon>unclassified sequences</taxon>
        <taxon>metagenomes</taxon>
        <taxon>ecological metagenomes</taxon>
    </lineage>
</organism>
<dbReference type="EMBL" id="UOGD01000439">
    <property type="protein sequence ID" value="VAX29139.1"/>
    <property type="molecule type" value="Genomic_DNA"/>
</dbReference>
<proteinExistence type="predicted"/>
<reference evidence="1" key="1">
    <citation type="submission" date="2018-06" db="EMBL/GenBank/DDBJ databases">
        <authorList>
            <person name="Zhirakovskaya E."/>
        </authorList>
    </citation>
    <scope>NUCLEOTIDE SEQUENCE</scope>
</reference>
<feature type="non-terminal residue" evidence="1">
    <location>
        <position position="26"/>
    </location>
</feature>
<protein>
    <submittedName>
        <fullName evidence="1">Uncharacterized protein</fullName>
    </submittedName>
</protein>
<accession>A0A3B1CFZ0</accession>
<dbReference type="AlphaFoldDB" id="A0A3B1CFZ0"/>
<name>A0A3B1CFZ0_9ZZZZ</name>
<sequence length="26" mass="3101">MENEKKFEKLEPIRVPELDEILGVPF</sequence>
<evidence type="ECO:0000313" key="1">
    <source>
        <dbReference type="EMBL" id="VAX29139.1"/>
    </source>
</evidence>
<gene>
    <name evidence="1" type="ORF">MNBD_IGNAVI01-1785</name>
</gene>